<protein>
    <submittedName>
        <fullName evidence="1">Uncharacterized protein</fullName>
    </submittedName>
</protein>
<dbReference type="AlphaFoldDB" id="A0A7J7GJV0"/>
<organism evidence="1 2">
    <name type="scientific">Camellia sinensis</name>
    <name type="common">Tea plant</name>
    <name type="synonym">Thea sinensis</name>
    <dbReference type="NCBI Taxonomy" id="4442"/>
    <lineage>
        <taxon>Eukaryota</taxon>
        <taxon>Viridiplantae</taxon>
        <taxon>Streptophyta</taxon>
        <taxon>Embryophyta</taxon>
        <taxon>Tracheophyta</taxon>
        <taxon>Spermatophyta</taxon>
        <taxon>Magnoliopsida</taxon>
        <taxon>eudicotyledons</taxon>
        <taxon>Gunneridae</taxon>
        <taxon>Pentapetalae</taxon>
        <taxon>asterids</taxon>
        <taxon>Ericales</taxon>
        <taxon>Theaceae</taxon>
        <taxon>Camellia</taxon>
    </lineage>
</organism>
<evidence type="ECO:0000313" key="1">
    <source>
        <dbReference type="EMBL" id="KAF5940505.1"/>
    </source>
</evidence>
<proteinExistence type="predicted"/>
<evidence type="ECO:0000313" key="2">
    <source>
        <dbReference type="Proteomes" id="UP000593564"/>
    </source>
</evidence>
<gene>
    <name evidence="1" type="ORF">HYC85_021672</name>
</gene>
<comment type="caution">
    <text evidence="1">The sequence shown here is derived from an EMBL/GenBank/DDBJ whole genome shotgun (WGS) entry which is preliminary data.</text>
</comment>
<dbReference type="Proteomes" id="UP000593564">
    <property type="component" value="Unassembled WGS sequence"/>
</dbReference>
<keyword evidence="2" id="KW-1185">Reference proteome</keyword>
<sequence>MKALSKACKDPPTKGCGGVGSLAIHHPTGILTAFIPLHDMKLKSSSTMNVFQCS</sequence>
<name>A0A7J7GJV0_CAMSI</name>
<accession>A0A7J7GJV0</accession>
<reference evidence="1 2" key="2">
    <citation type="submission" date="2020-07" db="EMBL/GenBank/DDBJ databases">
        <title>Genome assembly of wild tea tree DASZ reveals pedigree and selection history of tea varieties.</title>
        <authorList>
            <person name="Zhang W."/>
        </authorList>
    </citation>
    <scope>NUCLEOTIDE SEQUENCE [LARGE SCALE GENOMIC DNA]</scope>
    <source>
        <strain evidence="2">cv. G240</strain>
        <tissue evidence="1">Leaf</tissue>
    </source>
</reference>
<reference evidence="2" key="1">
    <citation type="journal article" date="2020" name="Nat. Commun.">
        <title>Genome assembly of wild tea tree DASZ reveals pedigree and selection history of tea varieties.</title>
        <authorList>
            <person name="Zhang W."/>
            <person name="Zhang Y."/>
            <person name="Qiu H."/>
            <person name="Guo Y."/>
            <person name="Wan H."/>
            <person name="Zhang X."/>
            <person name="Scossa F."/>
            <person name="Alseekh S."/>
            <person name="Zhang Q."/>
            <person name="Wang P."/>
            <person name="Xu L."/>
            <person name="Schmidt M.H."/>
            <person name="Jia X."/>
            <person name="Li D."/>
            <person name="Zhu A."/>
            <person name="Guo F."/>
            <person name="Chen W."/>
            <person name="Ni D."/>
            <person name="Usadel B."/>
            <person name="Fernie A.R."/>
            <person name="Wen W."/>
        </authorList>
    </citation>
    <scope>NUCLEOTIDE SEQUENCE [LARGE SCALE GENOMIC DNA]</scope>
    <source>
        <strain evidence="2">cv. G240</strain>
    </source>
</reference>
<dbReference type="EMBL" id="JACBKZ010000010">
    <property type="protein sequence ID" value="KAF5940505.1"/>
    <property type="molecule type" value="Genomic_DNA"/>
</dbReference>